<proteinExistence type="predicted"/>
<protein>
    <recommendedName>
        <fullName evidence="3">Tat (Twin-arginine translocation) pathway signal sequence domain protein</fullName>
    </recommendedName>
</protein>
<dbReference type="HOGENOM" id="CLU_044709_1_0_7"/>
<accession>S4YH20</accession>
<dbReference type="InterPro" id="IPR011447">
    <property type="entry name" value="DUF1552"/>
</dbReference>
<gene>
    <name evidence="1" type="ORF">SCE1572_51375</name>
</gene>
<evidence type="ECO:0000313" key="2">
    <source>
        <dbReference type="Proteomes" id="UP000014803"/>
    </source>
</evidence>
<dbReference type="Pfam" id="PF07586">
    <property type="entry name" value="HXXSHH"/>
    <property type="match status" value="1"/>
</dbReference>
<sequence>MWHPRELDEFECSGADRLAGTASAKHARMNRISRRRFAAGLGAGLLAAPFLGRISQLRADGGTARNLVIFFSPNGTHHHLWRPTGSGSSFSFPAGSILEPLAAHKSDLIVCDGIDFKGVDNHEPGMINMLTGGGNAGSASRGQSVDWYVAQELGVRPVNLGIYTSPWGTGAQTRMSYSAAGQFAPVIDEPRTAYNQIFDGFTGNGGSTGAGGGEIDPKMKRRQSILRVTNGEMEALRAGVPAREQAKLDAHIDGLKQIAPGASTGVGPVAASCGTAPPPPPSFNPTDEDAVPDIAVAQMDLVAAALACGRTRVATVQFSHTVSPLHLRWLGLSSQDHHSLSHASSGEDVDRFRIAERWFAEQFAYLLKKLKSTAGSGGGPLLDETLVVWAKELGDAPLHRCESVPFVLAGGGAFTPGRYIKFGGAPHQQLLVSICQAMGLSNSTFGDASKGTGPLDGLA</sequence>
<evidence type="ECO:0000313" key="1">
    <source>
        <dbReference type="EMBL" id="AGP42178.1"/>
    </source>
</evidence>
<dbReference type="eggNOG" id="COG2960">
    <property type="taxonomic scope" value="Bacteria"/>
</dbReference>
<dbReference type="KEGG" id="scu:SCE1572_51375"/>
<dbReference type="EMBL" id="CP003969">
    <property type="protein sequence ID" value="AGP42178.1"/>
    <property type="molecule type" value="Genomic_DNA"/>
</dbReference>
<dbReference type="STRING" id="1254432.SCE1572_51375"/>
<reference evidence="1 2" key="1">
    <citation type="journal article" date="2013" name="Sci. Rep.">
        <title>Extraordinary expansion of a Sorangium cellulosum genome from an alkaline milieu.</title>
        <authorList>
            <person name="Han K."/>
            <person name="Li Z.F."/>
            <person name="Peng R."/>
            <person name="Zhu L.P."/>
            <person name="Zhou T."/>
            <person name="Wang L.G."/>
            <person name="Li S.G."/>
            <person name="Zhang X.B."/>
            <person name="Hu W."/>
            <person name="Wu Z.H."/>
            <person name="Qin N."/>
            <person name="Li Y.Z."/>
        </authorList>
    </citation>
    <scope>NUCLEOTIDE SEQUENCE [LARGE SCALE GENOMIC DNA]</scope>
    <source>
        <strain evidence="1 2">So0157-2</strain>
    </source>
</reference>
<dbReference type="Proteomes" id="UP000014803">
    <property type="component" value="Chromosome"/>
</dbReference>
<dbReference type="AlphaFoldDB" id="S4YH20"/>
<dbReference type="PATRIC" id="fig|1254432.3.peg.11580"/>
<organism evidence="1 2">
    <name type="scientific">Sorangium cellulosum So0157-2</name>
    <dbReference type="NCBI Taxonomy" id="1254432"/>
    <lineage>
        <taxon>Bacteria</taxon>
        <taxon>Pseudomonadati</taxon>
        <taxon>Myxococcota</taxon>
        <taxon>Polyangia</taxon>
        <taxon>Polyangiales</taxon>
        <taxon>Polyangiaceae</taxon>
        <taxon>Sorangium</taxon>
    </lineage>
</organism>
<evidence type="ECO:0008006" key="3">
    <source>
        <dbReference type="Google" id="ProtNLM"/>
    </source>
</evidence>
<name>S4YH20_SORCE</name>